<protein>
    <recommendedName>
        <fullName evidence="2">Nose resistant-to-fluoxetine protein N-terminal domain-containing protein</fullName>
    </recommendedName>
</protein>
<dbReference type="OrthoDB" id="6434228at2759"/>
<evidence type="ECO:0000313" key="3">
    <source>
        <dbReference type="EMBL" id="GBM82280.1"/>
    </source>
</evidence>
<proteinExistence type="predicted"/>
<dbReference type="Proteomes" id="UP000499080">
    <property type="component" value="Unassembled WGS sequence"/>
</dbReference>
<dbReference type="Pfam" id="PF20146">
    <property type="entry name" value="NRF"/>
    <property type="match status" value="1"/>
</dbReference>
<sequence length="235" mass="26448">MKLVIHKIVIFLAFNIYSAFAVTCENGENEDSFHNYDLLKFIKKSAEHINTSKNLKLLSKKDKEFLNEFEKFLPVSVNSTLLEMLSEASSNKCVEDLKYVFENLLSPGGWAMKMLDSYGKPGSGILLGNINWLGEYDECVSIHAPSKENTNVGDFRGKYCTLQIPLKLGLFDMFHICPFHVDSQNSILRSGSSPVGCCNICSLYGCPSLANKLHMALLWMIPICAQRRRPPGHRC</sequence>
<name>A0A4Y2IXE7_ARAVE</name>
<dbReference type="SMART" id="SM00703">
    <property type="entry name" value="NRF"/>
    <property type="match status" value="1"/>
</dbReference>
<feature type="signal peptide" evidence="1">
    <location>
        <begin position="1"/>
        <end position="21"/>
    </location>
</feature>
<dbReference type="PANTHER" id="PTHR11161:SF0">
    <property type="entry name" value="O-ACYLTRANSFERASE LIKE PROTEIN"/>
    <property type="match status" value="1"/>
</dbReference>
<dbReference type="InterPro" id="IPR052728">
    <property type="entry name" value="O2_lipid_transport_reg"/>
</dbReference>
<evidence type="ECO:0000256" key="1">
    <source>
        <dbReference type="SAM" id="SignalP"/>
    </source>
</evidence>
<evidence type="ECO:0000259" key="2">
    <source>
        <dbReference type="SMART" id="SM00703"/>
    </source>
</evidence>
<comment type="caution">
    <text evidence="3">The sequence shown here is derived from an EMBL/GenBank/DDBJ whole genome shotgun (WGS) entry which is preliminary data.</text>
</comment>
<evidence type="ECO:0000313" key="4">
    <source>
        <dbReference type="Proteomes" id="UP000499080"/>
    </source>
</evidence>
<feature type="domain" description="Nose resistant-to-fluoxetine protein N-terminal" evidence="2">
    <location>
        <begin position="90"/>
        <end position="230"/>
    </location>
</feature>
<gene>
    <name evidence="3" type="ORF">AVEN_44367_1</name>
</gene>
<dbReference type="AlphaFoldDB" id="A0A4Y2IXE7"/>
<dbReference type="EMBL" id="BGPR01003000">
    <property type="protein sequence ID" value="GBM82280.1"/>
    <property type="molecule type" value="Genomic_DNA"/>
</dbReference>
<reference evidence="3 4" key="1">
    <citation type="journal article" date="2019" name="Sci. Rep.">
        <title>Orb-weaving spider Araneus ventricosus genome elucidates the spidroin gene catalogue.</title>
        <authorList>
            <person name="Kono N."/>
            <person name="Nakamura H."/>
            <person name="Ohtoshi R."/>
            <person name="Moran D.A.P."/>
            <person name="Shinohara A."/>
            <person name="Yoshida Y."/>
            <person name="Fujiwara M."/>
            <person name="Mori M."/>
            <person name="Tomita M."/>
            <person name="Arakawa K."/>
        </authorList>
    </citation>
    <scope>NUCLEOTIDE SEQUENCE [LARGE SCALE GENOMIC DNA]</scope>
</reference>
<keyword evidence="1" id="KW-0732">Signal</keyword>
<accession>A0A4Y2IXE7</accession>
<feature type="chain" id="PRO_5021432515" description="Nose resistant-to-fluoxetine protein N-terminal domain-containing protein" evidence="1">
    <location>
        <begin position="22"/>
        <end position="235"/>
    </location>
</feature>
<dbReference type="PANTHER" id="PTHR11161">
    <property type="entry name" value="O-ACYLTRANSFERASE"/>
    <property type="match status" value="1"/>
</dbReference>
<dbReference type="InterPro" id="IPR006621">
    <property type="entry name" value="Nose-resist-to-fluoxetine_N"/>
</dbReference>
<organism evidence="3 4">
    <name type="scientific">Araneus ventricosus</name>
    <name type="common">Orbweaver spider</name>
    <name type="synonym">Epeira ventricosa</name>
    <dbReference type="NCBI Taxonomy" id="182803"/>
    <lineage>
        <taxon>Eukaryota</taxon>
        <taxon>Metazoa</taxon>
        <taxon>Ecdysozoa</taxon>
        <taxon>Arthropoda</taxon>
        <taxon>Chelicerata</taxon>
        <taxon>Arachnida</taxon>
        <taxon>Araneae</taxon>
        <taxon>Araneomorphae</taxon>
        <taxon>Entelegynae</taxon>
        <taxon>Araneoidea</taxon>
        <taxon>Araneidae</taxon>
        <taxon>Araneus</taxon>
    </lineage>
</organism>
<keyword evidence="4" id="KW-1185">Reference proteome</keyword>